<dbReference type="SUPFAM" id="SSF51004">
    <property type="entry name" value="C-terminal (heme d1) domain of cytochrome cd1-nitrite reductase"/>
    <property type="match status" value="1"/>
</dbReference>
<proteinExistence type="predicted"/>
<evidence type="ECO:0000313" key="3">
    <source>
        <dbReference type="Proteomes" id="UP000033640"/>
    </source>
</evidence>
<feature type="chain" id="PRO_5002445061" description="ABC transporter" evidence="1">
    <location>
        <begin position="27"/>
        <end position="397"/>
    </location>
</feature>
<sequence length="397" mass="40575">MSSPRSRLLPVHAVLLLAMFGVTACASDARPAPAAEPTTDAHDVGAGDAAEVAAPARALVIADADGALTLLDLATEERTALAEASGGVERIDSDGRLLFVAHDSAVDVIDTARWTVPHGDHTHSFLGDAGPLGSIDGDGGSVRGGEQSATVQFEGEVVVLPHDDLSLEHAVRLDIAADGPVLAFAGHLLVPSGGAIEVHDGSGDPITGAAVPCADVSDADITRVGAVFACADGAVLFTREVGGVVAGEAIPAPPGAPMAADLAGRTGRPDLAGVAGEQGAWLLDVRQRTWTLLASEVPLRRAVALGDDESRTIAVDAEGRALILGRDGAVLARTEPLVAASIADPASLDRLQLIVDAQSAYLSDPAAGAVYELDHTDDLRLTRTFTDLDPWFVQQVG</sequence>
<evidence type="ECO:0000256" key="1">
    <source>
        <dbReference type="SAM" id="SignalP"/>
    </source>
</evidence>
<dbReference type="InterPro" id="IPR011048">
    <property type="entry name" value="Haem_d1_sf"/>
</dbReference>
<dbReference type="Proteomes" id="UP000033640">
    <property type="component" value="Unassembled WGS sequence"/>
</dbReference>
<comment type="caution">
    <text evidence="2">The sequence shown here is derived from an EMBL/GenBank/DDBJ whole genome shotgun (WGS) entry which is preliminary data.</text>
</comment>
<feature type="signal peptide" evidence="1">
    <location>
        <begin position="1"/>
        <end position="26"/>
    </location>
</feature>
<dbReference type="PROSITE" id="PS51257">
    <property type="entry name" value="PROKAR_LIPOPROTEIN"/>
    <property type="match status" value="1"/>
</dbReference>
<organism evidence="2 3">
    <name type="scientific">Microbacterium oxydans</name>
    <dbReference type="NCBI Taxonomy" id="82380"/>
    <lineage>
        <taxon>Bacteria</taxon>
        <taxon>Bacillati</taxon>
        <taxon>Actinomycetota</taxon>
        <taxon>Actinomycetes</taxon>
        <taxon>Micrococcales</taxon>
        <taxon>Microbacteriaceae</taxon>
        <taxon>Microbacterium</taxon>
    </lineage>
</organism>
<protein>
    <recommendedName>
        <fullName evidence="4">ABC transporter</fullName>
    </recommendedName>
</protein>
<accession>A0A0F0LD58</accession>
<dbReference type="OrthoDB" id="60524at2"/>
<dbReference type="RefSeq" id="WP_052678768.1">
    <property type="nucleotide sequence ID" value="NZ_JYIW01000017.1"/>
</dbReference>
<evidence type="ECO:0000313" key="2">
    <source>
        <dbReference type="EMBL" id="KJL31078.1"/>
    </source>
</evidence>
<dbReference type="PATRIC" id="fig|82380.11.peg.545"/>
<name>A0A0F0LD58_9MICO</name>
<evidence type="ECO:0008006" key="4">
    <source>
        <dbReference type="Google" id="ProtNLM"/>
    </source>
</evidence>
<reference evidence="2 3" key="1">
    <citation type="submission" date="2015-02" db="EMBL/GenBank/DDBJ databases">
        <title>Draft genome sequences of ten Microbacterium spp. with emphasis on heavy metal contaminated environments.</title>
        <authorList>
            <person name="Corretto E."/>
        </authorList>
    </citation>
    <scope>NUCLEOTIDE SEQUENCE [LARGE SCALE GENOMIC DNA]</scope>
    <source>
        <strain evidence="2 3">BEL4b</strain>
    </source>
</reference>
<dbReference type="EMBL" id="JYIW01000017">
    <property type="protein sequence ID" value="KJL31078.1"/>
    <property type="molecule type" value="Genomic_DNA"/>
</dbReference>
<keyword evidence="1" id="KW-0732">Signal</keyword>
<gene>
    <name evidence="2" type="ORF">RS83_00529</name>
</gene>
<dbReference type="AlphaFoldDB" id="A0A0F0LD58"/>